<protein>
    <submittedName>
        <fullName evidence="1">Uncharacterized protein</fullName>
    </submittedName>
</protein>
<evidence type="ECO:0000313" key="1">
    <source>
        <dbReference type="EMBL" id="VEP11741.1"/>
    </source>
</evidence>
<evidence type="ECO:0000313" key="2">
    <source>
        <dbReference type="Proteomes" id="UP000320055"/>
    </source>
</evidence>
<gene>
    <name evidence="1" type="ORF">H1P_1180002</name>
</gene>
<proteinExistence type="predicted"/>
<dbReference type="AlphaFoldDB" id="A0A563VJZ4"/>
<accession>A0A563VJZ4</accession>
<dbReference type="Proteomes" id="UP000320055">
    <property type="component" value="Unassembled WGS sequence"/>
</dbReference>
<sequence length="48" mass="5447">MTNGHQQYILLTLKKKDRFFKAIVFRLTIFTKSEEAPSFQGGVSLTVG</sequence>
<organism evidence="1 2">
    <name type="scientific">Hyella patelloides LEGE 07179</name>
    <dbReference type="NCBI Taxonomy" id="945734"/>
    <lineage>
        <taxon>Bacteria</taxon>
        <taxon>Bacillati</taxon>
        <taxon>Cyanobacteriota</taxon>
        <taxon>Cyanophyceae</taxon>
        <taxon>Pleurocapsales</taxon>
        <taxon>Hyellaceae</taxon>
        <taxon>Hyella</taxon>
    </lineage>
</organism>
<dbReference type="EMBL" id="CAACVJ010000022">
    <property type="protein sequence ID" value="VEP11741.1"/>
    <property type="molecule type" value="Genomic_DNA"/>
</dbReference>
<keyword evidence="2" id="KW-1185">Reference proteome</keyword>
<reference evidence="1 2" key="1">
    <citation type="submission" date="2019-01" db="EMBL/GenBank/DDBJ databases">
        <authorList>
            <person name="Brito A."/>
        </authorList>
    </citation>
    <scope>NUCLEOTIDE SEQUENCE [LARGE SCALE GENOMIC DNA]</scope>
    <source>
        <strain evidence="1">1</strain>
    </source>
</reference>
<name>A0A563VJZ4_9CYAN</name>